<accession>A0A194WY86</accession>
<name>A0A194WY86_MOLSC</name>
<dbReference type="KEGG" id="psco:LY89DRAFT_211628"/>
<evidence type="ECO:0000256" key="1">
    <source>
        <dbReference type="SAM" id="MobiDB-lite"/>
    </source>
</evidence>
<evidence type="ECO:0000313" key="3">
    <source>
        <dbReference type="EMBL" id="KUJ12644.1"/>
    </source>
</evidence>
<keyword evidence="2" id="KW-0732">Signal</keyword>
<dbReference type="Proteomes" id="UP000070700">
    <property type="component" value="Unassembled WGS sequence"/>
</dbReference>
<feature type="signal peptide" evidence="2">
    <location>
        <begin position="1"/>
        <end position="21"/>
    </location>
</feature>
<evidence type="ECO:0000313" key="4">
    <source>
        <dbReference type="Proteomes" id="UP000070700"/>
    </source>
</evidence>
<proteinExistence type="predicted"/>
<gene>
    <name evidence="3" type="ORF">LY89DRAFT_211628</name>
</gene>
<reference evidence="3 4" key="1">
    <citation type="submission" date="2015-10" db="EMBL/GenBank/DDBJ databases">
        <title>Full genome of DAOMC 229536 Phialocephala scopiformis, a fungal endophyte of spruce producing the potent anti-insectan compound rugulosin.</title>
        <authorList>
            <consortium name="DOE Joint Genome Institute"/>
            <person name="Walker A.K."/>
            <person name="Frasz S.L."/>
            <person name="Seifert K.A."/>
            <person name="Miller J.D."/>
            <person name="Mondo S.J."/>
            <person name="Labutti K."/>
            <person name="Lipzen A."/>
            <person name="Dockter R."/>
            <person name="Kennedy M."/>
            <person name="Grigoriev I.V."/>
            <person name="Spatafora J.W."/>
        </authorList>
    </citation>
    <scope>NUCLEOTIDE SEQUENCE [LARGE SCALE GENOMIC DNA]</scope>
    <source>
        <strain evidence="3 4">CBS 120377</strain>
    </source>
</reference>
<dbReference type="EMBL" id="KQ947424">
    <property type="protein sequence ID" value="KUJ12644.1"/>
    <property type="molecule type" value="Genomic_DNA"/>
</dbReference>
<dbReference type="OrthoDB" id="3563695at2759"/>
<dbReference type="GeneID" id="28815600"/>
<keyword evidence="4" id="KW-1185">Reference proteome</keyword>
<dbReference type="AlphaFoldDB" id="A0A194WY86"/>
<dbReference type="InParanoid" id="A0A194WY86"/>
<protein>
    <submittedName>
        <fullName evidence="3">Uncharacterized protein</fullName>
    </submittedName>
</protein>
<sequence>MASRIHLMAVAILGISTSIMANPLARRDPTCPASCIVTTTVTVVSTLTPTTPATAPFTVITETPITSVVVVGPSTGQGSASNPAPPPPASTPLQTLRHCSHNNCLRQFIRHPQVTAFCATYTTAINTATTDLPDFVSQCHAEPTRISSACSCIVGEVSPVGPTLPTGSSGGETQTGGGTFTVTGSGPAPSTTSDNGMCAASIIYETFTQTTTYLVTLTGSSMPSSNATAMESITSSSLLTLDVTGVATAPSSSIAP</sequence>
<dbReference type="RefSeq" id="XP_018066999.1">
    <property type="nucleotide sequence ID" value="XM_018205874.1"/>
</dbReference>
<feature type="chain" id="PRO_5008267595" evidence="2">
    <location>
        <begin position="22"/>
        <end position="256"/>
    </location>
</feature>
<evidence type="ECO:0000256" key="2">
    <source>
        <dbReference type="SAM" id="SignalP"/>
    </source>
</evidence>
<feature type="region of interest" description="Disordered" evidence="1">
    <location>
        <begin position="72"/>
        <end position="92"/>
    </location>
</feature>
<organism evidence="3 4">
    <name type="scientific">Mollisia scopiformis</name>
    <name type="common">Conifer needle endophyte fungus</name>
    <name type="synonym">Phialocephala scopiformis</name>
    <dbReference type="NCBI Taxonomy" id="149040"/>
    <lineage>
        <taxon>Eukaryota</taxon>
        <taxon>Fungi</taxon>
        <taxon>Dikarya</taxon>
        <taxon>Ascomycota</taxon>
        <taxon>Pezizomycotina</taxon>
        <taxon>Leotiomycetes</taxon>
        <taxon>Helotiales</taxon>
        <taxon>Mollisiaceae</taxon>
        <taxon>Mollisia</taxon>
    </lineage>
</organism>